<dbReference type="InterPro" id="IPR003690">
    <property type="entry name" value="MTERF"/>
</dbReference>
<accession>A0A2C9UG67</accession>
<dbReference type="Gene3D" id="1.25.70.10">
    <property type="entry name" value="Transcription termination factor 3, mitochondrial"/>
    <property type="match status" value="1"/>
</dbReference>
<keyword evidence="2" id="KW-0806">Transcription termination</keyword>
<dbReference type="GO" id="GO:0009658">
    <property type="term" value="P:chloroplast organization"/>
    <property type="evidence" value="ECO:0000318"/>
    <property type="project" value="GO_Central"/>
</dbReference>
<dbReference type="SMART" id="SM00733">
    <property type="entry name" value="Mterf"/>
    <property type="match status" value="4"/>
</dbReference>
<evidence type="ECO:0000256" key="3">
    <source>
        <dbReference type="ARBA" id="ARBA00022946"/>
    </source>
</evidence>
<sequence>MLHSLSLTALSSISPSKTLNSITLSSSSPSSSSASLHSPLYLRFRTNNHENLRYLKAIGVIDPNTKPHLLPSPDAITQMLSTIDFFKSKGFHDTDFSRLAYISPQLFSYDFDLTDVEPVFQFLATDLQASVEESKGVAKLNVASKLNANLLNIREERLRSKVKFLKSIGLSHKEAASFCARIPAIFGYSIENNLRPKLEYLLEEMERSMEELKEFPQYFGFSLKKRIVPRHLHLKKRNVRIKLNRMLMWSDERFYAKWK</sequence>
<dbReference type="PANTHER" id="PTHR13068">
    <property type="entry name" value="CGI-12 PROTEIN-RELATED"/>
    <property type="match status" value="1"/>
</dbReference>
<proteinExistence type="inferred from homology"/>
<keyword evidence="2" id="KW-0804">Transcription</keyword>
<dbReference type="GO" id="GO:0009507">
    <property type="term" value="C:chloroplast"/>
    <property type="evidence" value="ECO:0000318"/>
    <property type="project" value="GO_Central"/>
</dbReference>
<evidence type="ECO:0000256" key="2">
    <source>
        <dbReference type="ARBA" id="ARBA00022472"/>
    </source>
</evidence>
<keyword evidence="2" id="KW-0805">Transcription regulation</keyword>
<organism evidence="4 5">
    <name type="scientific">Manihot esculenta</name>
    <name type="common">Cassava</name>
    <name type="synonym">Jatropha manihot</name>
    <dbReference type="NCBI Taxonomy" id="3983"/>
    <lineage>
        <taxon>Eukaryota</taxon>
        <taxon>Viridiplantae</taxon>
        <taxon>Streptophyta</taxon>
        <taxon>Embryophyta</taxon>
        <taxon>Tracheophyta</taxon>
        <taxon>Spermatophyta</taxon>
        <taxon>Magnoliopsida</taxon>
        <taxon>eudicotyledons</taxon>
        <taxon>Gunneridae</taxon>
        <taxon>Pentapetalae</taxon>
        <taxon>rosids</taxon>
        <taxon>fabids</taxon>
        <taxon>Malpighiales</taxon>
        <taxon>Euphorbiaceae</taxon>
        <taxon>Crotonoideae</taxon>
        <taxon>Manihoteae</taxon>
        <taxon>Manihot</taxon>
    </lineage>
</organism>
<dbReference type="Gramene" id="Manes.15G148100.1.v8.1">
    <property type="protein sequence ID" value="Manes.15G148100.1.v8.1.CDS"/>
    <property type="gene ID" value="Manes.15G148100.v8.1"/>
</dbReference>
<reference evidence="5" key="1">
    <citation type="journal article" date="2016" name="Nat. Biotechnol.">
        <title>Sequencing wild and cultivated cassava and related species reveals extensive interspecific hybridization and genetic diversity.</title>
        <authorList>
            <person name="Bredeson J.V."/>
            <person name="Lyons J.B."/>
            <person name="Prochnik S.E."/>
            <person name="Wu G.A."/>
            <person name="Ha C.M."/>
            <person name="Edsinger-Gonzales E."/>
            <person name="Grimwood J."/>
            <person name="Schmutz J."/>
            <person name="Rabbi I.Y."/>
            <person name="Egesi C."/>
            <person name="Nauluvula P."/>
            <person name="Lebot V."/>
            <person name="Ndunguru J."/>
            <person name="Mkamilo G."/>
            <person name="Bart R.S."/>
            <person name="Setter T.L."/>
            <person name="Gleadow R.M."/>
            <person name="Kulakow P."/>
            <person name="Ferguson M.E."/>
            <person name="Rounsley S."/>
            <person name="Rokhsar D.S."/>
        </authorList>
    </citation>
    <scope>NUCLEOTIDE SEQUENCE [LARGE SCALE GENOMIC DNA]</scope>
    <source>
        <strain evidence="5">cv. AM560-2</strain>
    </source>
</reference>
<dbReference type="PANTHER" id="PTHR13068:SF139">
    <property type="entry name" value="TRANSCRIPTION TERMINATION FACTOR MTEF1, CHLOROPLASTIC"/>
    <property type="match status" value="1"/>
</dbReference>
<dbReference type="AlphaFoldDB" id="A0A2C9UG67"/>
<dbReference type="Proteomes" id="UP000091857">
    <property type="component" value="Chromosome 15"/>
</dbReference>
<dbReference type="EMBL" id="CM004401">
    <property type="protein sequence ID" value="OAY29478.1"/>
    <property type="molecule type" value="Genomic_DNA"/>
</dbReference>
<dbReference type="GO" id="GO:0003676">
    <property type="term" value="F:nucleic acid binding"/>
    <property type="evidence" value="ECO:0007669"/>
    <property type="project" value="InterPro"/>
</dbReference>
<name>A0A2C9UG67_MANES</name>
<dbReference type="Pfam" id="PF02536">
    <property type="entry name" value="mTERF"/>
    <property type="match status" value="1"/>
</dbReference>
<keyword evidence="3" id="KW-0809">Transit peptide</keyword>
<keyword evidence="5" id="KW-1185">Reference proteome</keyword>
<dbReference type="InterPro" id="IPR038538">
    <property type="entry name" value="MTERF_sf"/>
</dbReference>
<comment type="caution">
    <text evidence="4">The sequence shown here is derived from an EMBL/GenBank/DDBJ whole genome shotgun (WGS) entry which is preliminary data.</text>
</comment>
<comment type="similarity">
    <text evidence="1">Belongs to the mTERF family.</text>
</comment>
<gene>
    <name evidence="4" type="ORF">MANES_15G148100v8</name>
</gene>
<evidence type="ECO:0000256" key="1">
    <source>
        <dbReference type="ARBA" id="ARBA00007692"/>
    </source>
</evidence>
<evidence type="ECO:0000313" key="5">
    <source>
        <dbReference type="Proteomes" id="UP000091857"/>
    </source>
</evidence>
<dbReference type="GO" id="GO:0006353">
    <property type="term" value="P:DNA-templated transcription termination"/>
    <property type="evidence" value="ECO:0007669"/>
    <property type="project" value="UniProtKB-KW"/>
</dbReference>
<evidence type="ECO:0000313" key="4">
    <source>
        <dbReference type="EMBL" id="OAY29478.1"/>
    </source>
</evidence>
<protein>
    <submittedName>
        <fullName evidence="4">Uncharacterized protein</fullName>
    </submittedName>
</protein>